<organism evidence="13 14">
    <name type="scientific">Natronococcus pandeyae</name>
    <dbReference type="NCBI Taxonomy" id="2055836"/>
    <lineage>
        <taxon>Archaea</taxon>
        <taxon>Methanobacteriati</taxon>
        <taxon>Methanobacteriota</taxon>
        <taxon>Stenosarchaea group</taxon>
        <taxon>Halobacteria</taxon>
        <taxon>Halobacteriales</taxon>
        <taxon>Natrialbaceae</taxon>
        <taxon>Natronococcus</taxon>
    </lineage>
</organism>
<dbReference type="PANTHER" id="PTHR43808">
    <property type="entry name" value="ACETYLORNITHINE DEACETYLASE"/>
    <property type="match status" value="1"/>
</dbReference>
<dbReference type="GO" id="GO:0009089">
    <property type="term" value="P:lysine biosynthetic process via diaminopimelate"/>
    <property type="evidence" value="ECO:0007669"/>
    <property type="project" value="UniProtKB-UniPathway"/>
</dbReference>
<evidence type="ECO:0000256" key="11">
    <source>
        <dbReference type="ARBA" id="ARBA00051301"/>
    </source>
</evidence>
<evidence type="ECO:0000256" key="8">
    <source>
        <dbReference type="ARBA" id="ARBA00022801"/>
    </source>
</evidence>
<name>A0A8J8TTG5_9EURY</name>
<evidence type="ECO:0000313" key="14">
    <source>
        <dbReference type="Proteomes" id="UP000766904"/>
    </source>
</evidence>
<evidence type="ECO:0000256" key="1">
    <source>
        <dbReference type="ARBA" id="ARBA00001941"/>
    </source>
</evidence>
<evidence type="ECO:0000256" key="7">
    <source>
        <dbReference type="ARBA" id="ARBA00022723"/>
    </source>
</evidence>
<dbReference type="GO" id="GO:0046872">
    <property type="term" value="F:metal ion binding"/>
    <property type="evidence" value="ECO:0007669"/>
    <property type="project" value="UniProtKB-KW"/>
</dbReference>
<keyword evidence="8" id="KW-0378">Hydrolase</keyword>
<dbReference type="NCBIfam" id="TIGR01910">
    <property type="entry name" value="DapE-ArgE"/>
    <property type="match status" value="1"/>
</dbReference>
<comment type="pathway">
    <text evidence="3">Amino-acid biosynthesis; L-lysine biosynthesis via DAP pathway; LL-2,6-diaminopimelate from (S)-tetrahydrodipicolinate (succinylase route): step 3/3.</text>
</comment>
<dbReference type="Pfam" id="PF01546">
    <property type="entry name" value="Peptidase_M20"/>
    <property type="match status" value="1"/>
</dbReference>
<evidence type="ECO:0000256" key="10">
    <source>
        <dbReference type="ARBA" id="ARBA00023285"/>
    </source>
</evidence>
<keyword evidence="14" id="KW-1185">Reference proteome</keyword>
<comment type="cofactor">
    <cofactor evidence="1">
        <name>Co(2+)</name>
        <dbReference type="ChEBI" id="CHEBI:48828"/>
    </cofactor>
</comment>
<reference evidence="13" key="1">
    <citation type="submission" date="2017-11" db="EMBL/GenBank/DDBJ databases">
        <authorList>
            <person name="Kajale S.C."/>
            <person name="Sharma A."/>
        </authorList>
    </citation>
    <scope>NUCLEOTIDE SEQUENCE</scope>
    <source>
        <strain evidence="13">LS1_42</strain>
    </source>
</reference>
<sequence length="434" mass="46707">MNKRDARRRVEETIANRESDLLELLEELVSAKSVTGREPRGQAVMLEAFDRLDLEVDTWEPSVERLSDHPGFFRTSSYDEHGYDGRENAVATIPGEGEGPTLALSGHIDVVPADPESAWESDPWALRRDGDELYGRGVSDMKGGLAAMVLAVETLADEGIELAGDLYLQSTIEEEAGGVGGVLSALERGYVPDAAIIPEPFGLPNVGIASAGVMFFDVTVPGKKAHAAWGHQGVSAFDKACRIRGALEELNEKRQDRIDFPPAYGADPSLEGHVTNINLGVVEGGDWPATVPAEVTMKGRVGWPPGETRGEVREAIEGVIAEAADDDEWLAANPPIVEWAGWNAAPHEVPRDAEIVEIVERNAESITGEEGSFVGGNAALDERFYQRYYDVPVVTAGPYGPNLHGVDEYTTVSSLLETAQTLAVSAIDYCGIAE</sequence>
<comment type="caution">
    <text evidence="13">The sequence shown here is derived from an EMBL/GenBank/DDBJ whole genome shotgun (WGS) entry which is preliminary data.</text>
</comment>
<dbReference type="Gene3D" id="3.30.70.360">
    <property type="match status" value="1"/>
</dbReference>
<dbReference type="Proteomes" id="UP000766904">
    <property type="component" value="Unassembled WGS sequence"/>
</dbReference>
<dbReference type="AlphaFoldDB" id="A0A8J8TTG5"/>
<comment type="similarity">
    <text evidence="4">Belongs to the peptidase M20A family.</text>
</comment>
<dbReference type="InterPro" id="IPR010182">
    <property type="entry name" value="ArgE/DapE"/>
</dbReference>
<proteinExistence type="inferred from homology"/>
<dbReference type="SUPFAM" id="SSF53187">
    <property type="entry name" value="Zn-dependent exopeptidases"/>
    <property type="match status" value="1"/>
</dbReference>
<evidence type="ECO:0000259" key="12">
    <source>
        <dbReference type="Pfam" id="PF07687"/>
    </source>
</evidence>
<dbReference type="UniPathway" id="UPA00034">
    <property type="reaction ID" value="UER00021"/>
</dbReference>
<dbReference type="InterPro" id="IPR036264">
    <property type="entry name" value="Bact_exopeptidase_dim_dom"/>
</dbReference>
<keyword evidence="10" id="KW-0170">Cobalt</keyword>
<dbReference type="OrthoDB" id="24854at2157"/>
<keyword evidence="9" id="KW-0862">Zinc</keyword>
<dbReference type="InterPro" id="IPR011650">
    <property type="entry name" value="Peptidase_M20_dimer"/>
</dbReference>
<keyword evidence="7" id="KW-0479">Metal-binding</keyword>
<evidence type="ECO:0000256" key="3">
    <source>
        <dbReference type="ARBA" id="ARBA00005130"/>
    </source>
</evidence>
<evidence type="ECO:0000256" key="2">
    <source>
        <dbReference type="ARBA" id="ARBA00001947"/>
    </source>
</evidence>
<dbReference type="InterPro" id="IPR050072">
    <property type="entry name" value="Peptidase_M20A"/>
</dbReference>
<comment type="cofactor">
    <cofactor evidence="2">
        <name>Zn(2+)</name>
        <dbReference type="ChEBI" id="CHEBI:29105"/>
    </cofactor>
</comment>
<evidence type="ECO:0000313" key="13">
    <source>
        <dbReference type="EMBL" id="TYL39667.1"/>
    </source>
</evidence>
<comment type="catalytic activity">
    <reaction evidence="11">
        <text>N-succinyl-(2S,6S)-2,6-diaminopimelate + H2O = (2S,6S)-2,6-diaminopimelate + succinate</text>
        <dbReference type="Rhea" id="RHEA:22608"/>
        <dbReference type="ChEBI" id="CHEBI:15377"/>
        <dbReference type="ChEBI" id="CHEBI:30031"/>
        <dbReference type="ChEBI" id="CHEBI:57609"/>
        <dbReference type="ChEBI" id="CHEBI:58087"/>
        <dbReference type="EC" id="3.5.1.18"/>
    </reaction>
</comment>
<feature type="domain" description="Peptidase M20 dimerisation" evidence="12">
    <location>
        <begin position="209"/>
        <end position="327"/>
    </location>
</feature>
<evidence type="ECO:0000256" key="9">
    <source>
        <dbReference type="ARBA" id="ARBA00022833"/>
    </source>
</evidence>
<evidence type="ECO:0000256" key="6">
    <source>
        <dbReference type="ARBA" id="ARBA00016853"/>
    </source>
</evidence>
<gene>
    <name evidence="13" type="ORF">CV102_05105</name>
</gene>
<dbReference type="EC" id="3.5.1.18" evidence="5"/>
<dbReference type="Pfam" id="PF07687">
    <property type="entry name" value="M20_dimer"/>
    <property type="match status" value="1"/>
</dbReference>
<dbReference type="EMBL" id="PHNJ01000002">
    <property type="protein sequence ID" value="TYL39667.1"/>
    <property type="molecule type" value="Genomic_DNA"/>
</dbReference>
<dbReference type="InterPro" id="IPR002933">
    <property type="entry name" value="Peptidase_M20"/>
</dbReference>
<dbReference type="RefSeq" id="WP_148856801.1">
    <property type="nucleotide sequence ID" value="NZ_PHNJ01000002.1"/>
</dbReference>
<accession>A0A8J8TTG5</accession>
<dbReference type="InterPro" id="IPR001261">
    <property type="entry name" value="ArgE/DapE_CS"/>
</dbReference>
<protein>
    <recommendedName>
        <fullName evidence="6">Probable succinyl-diaminopimelate desuccinylase</fullName>
        <ecNumber evidence="5">3.5.1.18</ecNumber>
    </recommendedName>
</protein>
<dbReference type="SUPFAM" id="SSF55031">
    <property type="entry name" value="Bacterial exopeptidase dimerisation domain"/>
    <property type="match status" value="1"/>
</dbReference>
<dbReference type="PANTHER" id="PTHR43808:SF25">
    <property type="entry name" value="PEPTIDASE M20 DIMERISATION DOMAIN-CONTAINING PROTEIN"/>
    <property type="match status" value="1"/>
</dbReference>
<dbReference type="PROSITE" id="PS00758">
    <property type="entry name" value="ARGE_DAPE_CPG2_1"/>
    <property type="match status" value="1"/>
</dbReference>
<dbReference type="Gene3D" id="3.40.630.10">
    <property type="entry name" value="Zn peptidases"/>
    <property type="match status" value="1"/>
</dbReference>
<dbReference type="GO" id="GO:0009014">
    <property type="term" value="F:succinyl-diaminopimelate desuccinylase activity"/>
    <property type="evidence" value="ECO:0007669"/>
    <property type="project" value="UniProtKB-EC"/>
</dbReference>
<evidence type="ECO:0000256" key="5">
    <source>
        <dbReference type="ARBA" id="ARBA00011921"/>
    </source>
</evidence>
<evidence type="ECO:0000256" key="4">
    <source>
        <dbReference type="ARBA" id="ARBA00006247"/>
    </source>
</evidence>